<dbReference type="Proteomes" id="UP000030765">
    <property type="component" value="Unassembled WGS sequence"/>
</dbReference>
<sequence length="105" mass="12328">MTNWKALWLAKISTQIKDYQLQRSIKRLRILTRTSCLISEPRVVQDKLNIEETVRFEKLSQLPNNLLLGDDDNVDLYVIYDASSERRCPRKRQHDPADRPSTSTI</sequence>
<organism evidence="1">
    <name type="scientific">Anopheles sinensis</name>
    <name type="common">Mosquito</name>
    <dbReference type="NCBI Taxonomy" id="74873"/>
    <lineage>
        <taxon>Eukaryota</taxon>
        <taxon>Metazoa</taxon>
        <taxon>Ecdysozoa</taxon>
        <taxon>Arthropoda</taxon>
        <taxon>Hexapoda</taxon>
        <taxon>Insecta</taxon>
        <taxon>Pterygota</taxon>
        <taxon>Neoptera</taxon>
        <taxon>Endopterygota</taxon>
        <taxon>Diptera</taxon>
        <taxon>Nematocera</taxon>
        <taxon>Culicoidea</taxon>
        <taxon>Culicidae</taxon>
        <taxon>Anophelinae</taxon>
        <taxon>Anopheles</taxon>
    </lineage>
</organism>
<gene>
    <name evidence="1" type="ORF">ZHAS_00015693</name>
</gene>
<proteinExistence type="predicted"/>
<keyword evidence="3" id="KW-1185">Reference proteome</keyword>
<accession>A0A084WBQ6</accession>
<dbReference type="VEuPathDB" id="VectorBase:ASIC015693"/>
<protein>
    <submittedName>
        <fullName evidence="1 2">TniB protein</fullName>
    </submittedName>
</protein>
<reference evidence="2" key="2">
    <citation type="submission" date="2020-05" db="UniProtKB">
        <authorList>
            <consortium name="EnsemblMetazoa"/>
        </authorList>
    </citation>
    <scope>IDENTIFICATION</scope>
</reference>
<name>A0A084WBQ6_ANOSI</name>
<dbReference type="AlphaFoldDB" id="A0A084WBQ6"/>
<reference evidence="1 3" key="1">
    <citation type="journal article" date="2014" name="BMC Genomics">
        <title>Genome sequence of Anopheles sinensis provides insight into genetics basis of mosquito competence for malaria parasites.</title>
        <authorList>
            <person name="Zhou D."/>
            <person name="Zhang D."/>
            <person name="Ding G."/>
            <person name="Shi L."/>
            <person name="Hou Q."/>
            <person name="Ye Y."/>
            <person name="Xu Y."/>
            <person name="Zhou H."/>
            <person name="Xiong C."/>
            <person name="Li S."/>
            <person name="Yu J."/>
            <person name="Hong S."/>
            <person name="Yu X."/>
            <person name="Zou P."/>
            <person name="Chen C."/>
            <person name="Chang X."/>
            <person name="Wang W."/>
            <person name="Lv Y."/>
            <person name="Sun Y."/>
            <person name="Ma L."/>
            <person name="Shen B."/>
            <person name="Zhu C."/>
        </authorList>
    </citation>
    <scope>NUCLEOTIDE SEQUENCE [LARGE SCALE GENOMIC DNA]</scope>
</reference>
<dbReference type="EMBL" id="ATLV01022416">
    <property type="status" value="NOT_ANNOTATED_CDS"/>
    <property type="molecule type" value="Genomic_DNA"/>
</dbReference>
<dbReference type="EnsemblMetazoa" id="ASIC015693-RA">
    <property type="protein sequence ID" value="ASIC015693-PA"/>
    <property type="gene ID" value="ASIC015693"/>
</dbReference>
<evidence type="ECO:0000313" key="3">
    <source>
        <dbReference type="Proteomes" id="UP000030765"/>
    </source>
</evidence>
<evidence type="ECO:0000313" key="1">
    <source>
        <dbReference type="EMBL" id="KFB47650.1"/>
    </source>
</evidence>
<dbReference type="EMBL" id="KE525332">
    <property type="protein sequence ID" value="KFB47650.1"/>
    <property type="molecule type" value="Genomic_DNA"/>
</dbReference>
<evidence type="ECO:0000313" key="2">
    <source>
        <dbReference type="EnsemblMetazoa" id="ASIC015693-PA"/>
    </source>
</evidence>